<name>A0AAD9Y1N7_COLKA</name>
<reference evidence="1" key="1">
    <citation type="submission" date="2023-02" db="EMBL/GenBank/DDBJ databases">
        <title>Colletotrichum kahawae CIFC_Que2 genome sequencing and assembly.</title>
        <authorList>
            <person name="Baroncelli R."/>
        </authorList>
    </citation>
    <scope>NUCLEOTIDE SEQUENCE</scope>
    <source>
        <strain evidence="1">CIFC_Que2</strain>
    </source>
</reference>
<comment type="caution">
    <text evidence="1">The sequence shown here is derived from an EMBL/GenBank/DDBJ whole genome shotgun (WGS) entry which is preliminary data.</text>
</comment>
<dbReference type="AlphaFoldDB" id="A0AAD9Y1N7"/>
<accession>A0AAD9Y1N7</accession>
<dbReference type="Proteomes" id="UP001281614">
    <property type="component" value="Unassembled WGS sequence"/>
</dbReference>
<organism evidence="1 2">
    <name type="scientific">Colletotrichum kahawae</name>
    <name type="common">Coffee berry disease fungus</name>
    <dbReference type="NCBI Taxonomy" id="34407"/>
    <lineage>
        <taxon>Eukaryota</taxon>
        <taxon>Fungi</taxon>
        <taxon>Dikarya</taxon>
        <taxon>Ascomycota</taxon>
        <taxon>Pezizomycotina</taxon>
        <taxon>Sordariomycetes</taxon>
        <taxon>Hypocreomycetidae</taxon>
        <taxon>Glomerellales</taxon>
        <taxon>Glomerellaceae</taxon>
        <taxon>Colletotrichum</taxon>
        <taxon>Colletotrichum gloeosporioides species complex</taxon>
    </lineage>
</organism>
<keyword evidence="2" id="KW-1185">Reference proteome</keyword>
<proteinExistence type="predicted"/>
<protein>
    <submittedName>
        <fullName evidence="1">Uncharacterized protein</fullName>
    </submittedName>
</protein>
<evidence type="ECO:0000313" key="1">
    <source>
        <dbReference type="EMBL" id="KAK2731932.1"/>
    </source>
</evidence>
<gene>
    <name evidence="1" type="ORF">CKAH01_08804</name>
</gene>
<sequence length="145" mass="15396">MQFAVCSLQMPLATAAEREQEQRDDDAVSMCSNETPVEGPFLVTDSSACPSAGAGAPQLHLVLTLLTLMTLTARETVQLSNPALLPSTGLAAVCRIPSSALLASLMKPCVPAHPRREVHEFLARHRDTIPTASPLLSSLTSLTPH</sequence>
<dbReference type="EMBL" id="VYYT01000555">
    <property type="protein sequence ID" value="KAK2731932.1"/>
    <property type="molecule type" value="Genomic_DNA"/>
</dbReference>
<evidence type="ECO:0000313" key="2">
    <source>
        <dbReference type="Proteomes" id="UP001281614"/>
    </source>
</evidence>